<accession>A0A928KT03</accession>
<gene>
    <name evidence="2" type="ORF">E7512_09175</name>
</gene>
<dbReference type="CDD" id="cd10033">
    <property type="entry name" value="UDG_like"/>
    <property type="match status" value="1"/>
</dbReference>
<proteinExistence type="predicted"/>
<evidence type="ECO:0000313" key="2">
    <source>
        <dbReference type="EMBL" id="MBE6833734.1"/>
    </source>
</evidence>
<dbReference type="InterPro" id="IPR005122">
    <property type="entry name" value="Uracil-DNA_glycosylase-like"/>
</dbReference>
<protein>
    <submittedName>
        <fullName evidence="2">Uracil-DNA glycosylase</fullName>
    </submittedName>
</protein>
<dbReference type="AlphaFoldDB" id="A0A928KT03"/>
<organism evidence="2 3">
    <name type="scientific">Faecalispora sporosphaeroides</name>
    <dbReference type="NCBI Taxonomy" id="1549"/>
    <lineage>
        <taxon>Bacteria</taxon>
        <taxon>Bacillati</taxon>
        <taxon>Bacillota</taxon>
        <taxon>Clostridia</taxon>
        <taxon>Eubacteriales</taxon>
        <taxon>Oscillospiraceae</taxon>
        <taxon>Faecalispora</taxon>
    </lineage>
</organism>
<evidence type="ECO:0000313" key="3">
    <source>
        <dbReference type="Proteomes" id="UP000754750"/>
    </source>
</evidence>
<dbReference type="Pfam" id="PF03167">
    <property type="entry name" value="UDG"/>
    <property type="match status" value="1"/>
</dbReference>
<dbReference type="EMBL" id="SVNY01000004">
    <property type="protein sequence ID" value="MBE6833734.1"/>
    <property type="molecule type" value="Genomic_DNA"/>
</dbReference>
<dbReference type="PANTHER" id="PTHR42160:SF1">
    <property type="entry name" value="URACIL-DNA GLYCOSYLASE SUPERFAMILY PROTEIN"/>
    <property type="match status" value="1"/>
</dbReference>
<dbReference type="InterPro" id="IPR047124">
    <property type="entry name" value="HI_0220.2"/>
</dbReference>
<dbReference type="InterPro" id="IPR036895">
    <property type="entry name" value="Uracil-DNA_glycosylase-like_sf"/>
</dbReference>
<dbReference type="PANTHER" id="PTHR42160">
    <property type="entry name" value="URACIL-DNA GLYCOSYLASE SUPERFAMILY PROTEIN"/>
    <property type="match status" value="1"/>
</dbReference>
<dbReference type="RefSeq" id="WP_326840491.1">
    <property type="nucleotide sequence ID" value="NZ_SVNY01000004.1"/>
</dbReference>
<dbReference type="SMART" id="SM00987">
    <property type="entry name" value="UreE_C"/>
    <property type="match status" value="1"/>
</dbReference>
<reference evidence="2" key="1">
    <citation type="submission" date="2019-04" db="EMBL/GenBank/DDBJ databases">
        <title>Evolution of Biomass-Degrading Anaerobic Consortia Revealed by Metagenomics.</title>
        <authorList>
            <person name="Peng X."/>
        </authorList>
    </citation>
    <scope>NUCLEOTIDE SEQUENCE</scope>
    <source>
        <strain evidence="2">SIG551</strain>
    </source>
</reference>
<dbReference type="Proteomes" id="UP000754750">
    <property type="component" value="Unassembled WGS sequence"/>
</dbReference>
<sequence>MEQKDRKSELVRLQDQILRCRSCREIFGFEPHPIVQGSCNAKIMQISQAPSKTVHETGRPFNDASGRRLRGEWYRISDEDFYNPDHFYIVSMAHCYPGKAPGGGDRRPPGICSERWLLREMELVDNEIYIIIGGVAAAFFFPREKMTSLAFENRQINGKPAYVLPHPSPLNIKWFRDYPEFTEKRIFEVQKEVYRVLGISP</sequence>
<dbReference type="SUPFAM" id="SSF52141">
    <property type="entry name" value="Uracil-DNA glycosylase-like"/>
    <property type="match status" value="1"/>
</dbReference>
<dbReference type="Gene3D" id="3.40.470.10">
    <property type="entry name" value="Uracil-DNA glycosylase-like domain"/>
    <property type="match status" value="1"/>
</dbReference>
<evidence type="ECO:0000259" key="1">
    <source>
        <dbReference type="SMART" id="SM00986"/>
    </source>
</evidence>
<name>A0A928KT03_9FIRM</name>
<dbReference type="SMART" id="SM00986">
    <property type="entry name" value="UDG"/>
    <property type="match status" value="1"/>
</dbReference>
<feature type="domain" description="Uracil-DNA glycosylase-like" evidence="1">
    <location>
        <begin position="34"/>
        <end position="190"/>
    </location>
</feature>
<comment type="caution">
    <text evidence="2">The sequence shown here is derived from an EMBL/GenBank/DDBJ whole genome shotgun (WGS) entry which is preliminary data.</text>
</comment>